<protein>
    <submittedName>
        <fullName evidence="2">Uncharacterized protein</fullName>
    </submittedName>
</protein>
<proteinExistence type="predicted"/>
<dbReference type="Proteomes" id="UP000887576">
    <property type="component" value="Unplaced"/>
</dbReference>
<evidence type="ECO:0000313" key="2">
    <source>
        <dbReference type="WBParaSite" id="JU765_v2.g16357.t1"/>
    </source>
</evidence>
<dbReference type="WBParaSite" id="JU765_v2.g16357.t1">
    <property type="protein sequence ID" value="JU765_v2.g16357.t1"/>
    <property type="gene ID" value="JU765_v2.g16357"/>
</dbReference>
<sequence length="146" mass="17029">MFGLHISWFKTARALNFIRNCSKDSWQVVSASNYVSRVRHMDYWQQSDNALEMEFERGHFMLMVDKEPLILNSAKLFLDTKESNLEDQFKISTSPELACFDFLELRSKLREYGLEMGHLNSVLLDVLDPSDNYPDYASFALNLALF</sequence>
<accession>A0AC34QHC7</accession>
<name>A0AC34QHC7_9BILA</name>
<evidence type="ECO:0000313" key="1">
    <source>
        <dbReference type="Proteomes" id="UP000887576"/>
    </source>
</evidence>
<reference evidence="2" key="1">
    <citation type="submission" date="2022-11" db="UniProtKB">
        <authorList>
            <consortium name="WormBaseParasite"/>
        </authorList>
    </citation>
    <scope>IDENTIFICATION</scope>
</reference>
<organism evidence="1 2">
    <name type="scientific">Panagrolaimus sp. JU765</name>
    <dbReference type="NCBI Taxonomy" id="591449"/>
    <lineage>
        <taxon>Eukaryota</taxon>
        <taxon>Metazoa</taxon>
        <taxon>Ecdysozoa</taxon>
        <taxon>Nematoda</taxon>
        <taxon>Chromadorea</taxon>
        <taxon>Rhabditida</taxon>
        <taxon>Tylenchina</taxon>
        <taxon>Panagrolaimomorpha</taxon>
        <taxon>Panagrolaimoidea</taxon>
        <taxon>Panagrolaimidae</taxon>
        <taxon>Panagrolaimus</taxon>
    </lineage>
</organism>